<accession>A0ABW4KX00</accession>
<gene>
    <name evidence="2" type="ORF">ACFSF0_18120</name>
</gene>
<dbReference type="GO" id="GO:0016746">
    <property type="term" value="F:acyltransferase activity"/>
    <property type="evidence" value="ECO:0007669"/>
    <property type="project" value="UniProtKB-KW"/>
</dbReference>
<feature type="signal peptide" evidence="1">
    <location>
        <begin position="1"/>
        <end position="17"/>
    </location>
</feature>
<dbReference type="EMBL" id="JBHUEJ010000044">
    <property type="protein sequence ID" value="MFD1712520.1"/>
    <property type="molecule type" value="Genomic_DNA"/>
</dbReference>
<dbReference type="Proteomes" id="UP001597304">
    <property type="component" value="Unassembled WGS sequence"/>
</dbReference>
<protein>
    <submittedName>
        <fullName evidence="2">UDP-N-acetylglucosamine acyltransferase</fullName>
    </submittedName>
</protein>
<evidence type="ECO:0000313" key="2">
    <source>
        <dbReference type="EMBL" id="MFD1712520.1"/>
    </source>
</evidence>
<evidence type="ECO:0000256" key="1">
    <source>
        <dbReference type="SAM" id="SignalP"/>
    </source>
</evidence>
<keyword evidence="2" id="KW-0808">Transferase</keyword>
<name>A0ABW4KX00_9BURK</name>
<keyword evidence="1" id="KW-0732">Signal</keyword>
<comment type="caution">
    <text evidence="2">The sequence shown here is derived from an EMBL/GenBank/DDBJ whole genome shotgun (WGS) entry which is preliminary data.</text>
</comment>
<sequence>MRFLRTLLLIVATALVAGCTAPPPLNFSVSDVQVSKKKVDAELRSITVTLAKPGEQQGGIPTDMDRVTAYWKEALQAGLDRMTVFRDEAATKVSIQVKILAFEIPRFGAEMRTHSVARYEVIDRASGAVLYSKDVTSLGVVPAGYAFYGVTRARESINRAAQDNIRQFLQSLDSTDASDSLKAAVR</sequence>
<proteinExistence type="predicted"/>
<organism evidence="2 3">
    <name type="scientific">Ottowia flava</name>
    <dbReference type="NCBI Taxonomy" id="2675430"/>
    <lineage>
        <taxon>Bacteria</taxon>
        <taxon>Pseudomonadati</taxon>
        <taxon>Pseudomonadota</taxon>
        <taxon>Betaproteobacteria</taxon>
        <taxon>Burkholderiales</taxon>
        <taxon>Comamonadaceae</taxon>
        <taxon>Ottowia</taxon>
    </lineage>
</organism>
<dbReference type="RefSeq" id="WP_147913216.1">
    <property type="nucleotide sequence ID" value="NZ_JBHUEJ010000044.1"/>
</dbReference>
<keyword evidence="2" id="KW-0012">Acyltransferase</keyword>
<evidence type="ECO:0000313" key="3">
    <source>
        <dbReference type="Proteomes" id="UP001597304"/>
    </source>
</evidence>
<keyword evidence="3" id="KW-1185">Reference proteome</keyword>
<feature type="chain" id="PRO_5046126081" evidence="1">
    <location>
        <begin position="18"/>
        <end position="186"/>
    </location>
</feature>
<dbReference type="PROSITE" id="PS51257">
    <property type="entry name" value="PROKAR_LIPOPROTEIN"/>
    <property type="match status" value="1"/>
</dbReference>
<reference evidence="3" key="1">
    <citation type="journal article" date="2019" name="Int. J. Syst. Evol. Microbiol.">
        <title>The Global Catalogue of Microorganisms (GCM) 10K type strain sequencing project: providing services to taxonomists for standard genome sequencing and annotation.</title>
        <authorList>
            <consortium name="The Broad Institute Genomics Platform"/>
            <consortium name="The Broad Institute Genome Sequencing Center for Infectious Disease"/>
            <person name="Wu L."/>
            <person name="Ma J."/>
        </authorList>
    </citation>
    <scope>NUCLEOTIDE SEQUENCE [LARGE SCALE GENOMIC DNA]</scope>
    <source>
        <strain evidence="3">LMG 29247</strain>
    </source>
</reference>